<name>A0ACD5XEM9_AVESA</name>
<dbReference type="EnsemblPlants" id="AVESA.00010b.r2.5AG0802540.1">
    <property type="protein sequence ID" value="AVESA.00010b.r2.5AG0802540.1.CDS"/>
    <property type="gene ID" value="AVESA.00010b.r2.5AG0802540"/>
</dbReference>
<proteinExistence type="predicted"/>
<reference evidence="1" key="2">
    <citation type="submission" date="2025-09" db="UniProtKB">
        <authorList>
            <consortium name="EnsemblPlants"/>
        </authorList>
    </citation>
    <scope>IDENTIFICATION</scope>
</reference>
<protein>
    <submittedName>
        <fullName evidence="1">Uncharacterized protein</fullName>
    </submittedName>
</protein>
<evidence type="ECO:0000313" key="1">
    <source>
        <dbReference type="EnsemblPlants" id="AVESA.00010b.r2.5AG0802540.1.CDS"/>
    </source>
</evidence>
<dbReference type="Proteomes" id="UP001732700">
    <property type="component" value="Chromosome 5A"/>
</dbReference>
<keyword evidence="2" id="KW-1185">Reference proteome</keyword>
<organism evidence="1 2">
    <name type="scientific">Avena sativa</name>
    <name type="common">Oat</name>
    <dbReference type="NCBI Taxonomy" id="4498"/>
    <lineage>
        <taxon>Eukaryota</taxon>
        <taxon>Viridiplantae</taxon>
        <taxon>Streptophyta</taxon>
        <taxon>Embryophyta</taxon>
        <taxon>Tracheophyta</taxon>
        <taxon>Spermatophyta</taxon>
        <taxon>Magnoliopsida</taxon>
        <taxon>Liliopsida</taxon>
        <taxon>Poales</taxon>
        <taxon>Poaceae</taxon>
        <taxon>BOP clade</taxon>
        <taxon>Pooideae</taxon>
        <taxon>Poodae</taxon>
        <taxon>Poeae</taxon>
        <taxon>Poeae Chloroplast Group 1 (Aveneae type)</taxon>
        <taxon>Aveninae</taxon>
        <taxon>Avena</taxon>
    </lineage>
</organism>
<accession>A0ACD5XEM9</accession>
<evidence type="ECO:0000313" key="2">
    <source>
        <dbReference type="Proteomes" id="UP001732700"/>
    </source>
</evidence>
<reference evidence="1" key="1">
    <citation type="submission" date="2021-05" db="EMBL/GenBank/DDBJ databases">
        <authorList>
            <person name="Scholz U."/>
            <person name="Mascher M."/>
            <person name="Fiebig A."/>
        </authorList>
    </citation>
    <scope>NUCLEOTIDE SEQUENCE [LARGE SCALE GENOMIC DNA]</scope>
</reference>
<sequence length="437" mass="47581">MKDCAHRRLPVPFFLSLVAVAVYFSAPAAAASKHALSPTSLVEIRTSKQPRRSHSRHQLSSSNHTYLLRSIAMLAADAAYDRAGELRALDATFAGVRGLVASGITHVPRIFRVPEDVHHHEPAVPAGVQQEPAAAAIPVINLGSADRAAVVAAVGRAAAEWGFFQVTGHGVPPESVAAAVDATRAFHEAPGGEGTDKARLYTRDPARPVKYNCNFDLHQSKVANWRDTLYLRVAPGSPAADELPDSCRSDVLFDYAKHVRELWDTLFGLLSEALGLRPSHLADMGCNQGQMMLCHYYPPCPEPELAIGTTHHTDSGFLTVLLQDGVGGLQVLHENRWVDVEPIPGAFIVNISDLLQIISNDRFRSVEHRVVAKNAAPRISIACFPSDPSSTKVYGPIKELLSEENPPLYRETLAKDYAMHHYSVGLGPKKAINDFRI</sequence>